<dbReference type="SUPFAM" id="SSF82649">
    <property type="entry name" value="SufE/NifU"/>
    <property type="match status" value="1"/>
</dbReference>
<evidence type="ECO:0000256" key="5">
    <source>
        <dbReference type="ARBA" id="ARBA00022741"/>
    </source>
</evidence>
<dbReference type="Gene3D" id="3.30.390.50">
    <property type="entry name" value="CO dehydrogenase flavoprotein, C-terminal domain"/>
    <property type="match status" value="1"/>
</dbReference>
<protein>
    <recommendedName>
        <fullName evidence="3">lipoate--protein ligase</fullName>
        <ecNumber evidence="3">6.3.1.20</ecNumber>
    </recommendedName>
</protein>
<keyword evidence="5" id="KW-0547">Nucleotide-binding</keyword>
<keyword evidence="10" id="KW-1185">Reference proteome</keyword>
<dbReference type="GeneID" id="14212273"/>
<keyword evidence="4 9" id="KW-0436">Ligase</keyword>
<reference evidence="10" key="1">
    <citation type="submission" date="2012-03" db="EMBL/GenBank/DDBJ databases">
        <title>Complete genome of Caldisphaera lagunensis DSM 15908.</title>
        <authorList>
            <person name="Lucas S."/>
            <person name="Copeland A."/>
            <person name="Lapidus A."/>
            <person name="Glavina del Rio T."/>
            <person name="Dalin E."/>
            <person name="Tice H."/>
            <person name="Bruce D."/>
            <person name="Goodwin L."/>
            <person name="Pitluck S."/>
            <person name="Peters L."/>
            <person name="Mikhailova N."/>
            <person name="Teshima H."/>
            <person name="Kyrpides N."/>
            <person name="Mavromatis K."/>
            <person name="Ivanova N."/>
            <person name="Brettin T."/>
            <person name="Detter J.C."/>
            <person name="Han C."/>
            <person name="Larimer F."/>
            <person name="Land M."/>
            <person name="Hauser L."/>
            <person name="Markowitz V."/>
            <person name="Cheng J.-F."/>
            <person name="Hugenholtz P."/>
            <person name="Woyke T."/>
            <person name="Wu D."/>
            <person name="Spring S."/>
            <person name="Schroeder M."/>
            <person name="Brambilla E."/>
            <person name="Klenk H.-P."/>
            <person name="Eisen J.A."/>
        </authorList>
    </citation>
    <scope>NUCLEOTIDE SEQUENCE [LARGE SCALE GENOMIC DNA]</scope>
    <source>
        <strain evidence="10">DSM 15908 / JCM 11604 / IC-154</strain>
    </source>
</reference>
<evidence type="ECO:0000313" key="9">
    <source>
        <dbReference type="EMBL" id="AFZ70735.1"/>
    </source>
</evidence>
<dbReference type="OrthoDB" id="146287at2157"/>
<comment type="catalytic activity">
    <reaction evidence="7">
        <text>L-lysyl-[lipoyl-carrier protein] + (R)-lipoate + ATP = N(6)-[(R)-lipoyl]-L-lysyl-[lipoyl-carrier protein] + AMP + diphosphate + H(+)</text>
        <dbReference type="Rhea" id="RHEA:49288"/>
        <dbReference type="Rhea" id="RHEA-COMP:10500"/>
        <dbReference type="Rhea" id="RHEA-COMP:10502"/>
        <dbReference type="ChEBI" id="CHEBI:15378"/>
        <dbReference type="ChEBI" id="CHEBI:29969"/>
        <dbReference type="ChEBI" id="CHEBI:30616"/>
        <dbReference type="ChEBI" id="CHEBI:33019"/>
        <dbReference type="ChEBI" id="CHEBI:83088"/>
        <dbReference type="ChEBI" id="CHEBI:83099"/>
        <dbReference type="ChEBI" id="CHEBI:456215"/>
        <dbReference type="EC" id="6.3.1.20"/>
    </reaction>
</comment>
<feature type="domain" description="Lipoate protein ligase C-terminal" evidence="8">
    <location>
        <begin position="7"/>
        <end position="83"/>
    </location>
</feature>
<dbReference type="InterPro" id="IPR019491">
    <property type="entry name" value="Lipoate_protein_ligase_C"/>
</dbReference>
<dbReference type="GO" id="GO:0005524">
    <property type="term" value="F:ATP binding"/>
    <property type="evidence" value="ECO:0007669"/>
    <property type="project" value="UniProtKB-KW"/>
</dbReference>
<evidence type="ECO:0000256" key="1">
    <source>
        <dbReference type="ARBA" id="ARBA00005085"/>
    </source>
</evidence>
<dbReference type="EMBL" id="CP003378">
    <property type="protein sequence ID" value="AFZ70735.1"/>
    <property type="molecule type" value="Genomic_DNA"/>
</dbReference>
<dbReference type="STRING" id="1056495.Calag_1013"/>
<dbReference type="Proteomes" id="UP000010469">
    <property type="component" value="Chromosome"/>
</dbReference>
<organism evidence="9 10">
    <name type="scientific">Caldisphaera lagunensis (strain DSM 15908 / JCM 11604 / ANMR 0165 / IC-154)</name>
    <dbReference type="NCBI Taxonomy" id="1056495"/>
    <lineage>
        <taxon>Archaea</taxon>
        <taxon>Thermoproteota</taxon>
        <taxon>Thermoprotei</taxon>
        <taxon>Acidilobales</taxon>
        <taxon>Caldisphaeraceae</taxon>
        <taxon>Caldisphaera</taxon>
    </lineage>
</organism>
<dbReference type="RefSeq" id="WP_015232632.1">
    <property type="nucleotide sequence ID" value="NC_019791.1"/>
</dbReference>
<dbReference type="KEGG" id="clg:Calag_1013"/>
<dbReference type="GO" id="GO:0016979">
    <property type="term" value="F:lipoate-protein ligase activity"/>
    <property type="evidence" value="ECO:0007669"/>
    <property type="project" value="UniProtKB-EC"/>
</dbReference>
<evidence type="ECO:0000259" key="8">
    <source>
        <dbReference type="Pfam" id="PF10437"/>
    </source>
</evidence>
<comment type="pathway">
    <text evidence="1">Protein modification; protein lipoylation via exogenous pathway; protein N(6)-(lipoyl)lysine from lipoate: step 2/2.</text>
</comment>
<gene>
    <name evidence="9" type="ordered locus">Calag_1013</name>
</gene>
<evidence type="ECO:0000256" key="7">
    <source>
        <dbReference type="ARBA" id="ARBA00048037"/>
    </source>
</evidence>
<dbReference type="GO" id="GO:0009249">
    <property type="term" value="P:protein lipoylation"/>
    <property type="evidence" value="ECO:0007669"/>
    <property type="project" value="UniProtKB-ARBA"/>
</dbReference>
<comment type="pathway">
    <text evidence="2">Protein modification; protein lipoylation via exogenous pathway; protein N(6)-(lipoyl)lysine from lipoate: step 1/2.</text>
</comment>
<sequence length="90" mass="10097">MGICELKAKKGLIRVSSQQDKGKIKSISITGDFMVFPEDVIWEMEKGLIGIDVDEKNIREMVKKYLSNAKLMGSSIDDFVEVIICSLRGE</sequence>
<evidence type="ECO:0000313" key="10">
    <source>
        <dbReference type="Proteomes" id="UP000010469"/>
    </source>
</evidence>
<keyword evidence="6" id="KW-0067">ATP-binding</keyword>
<dbReference type="Pfam" id="PF10437">
    <property type="entry name" value="Lip_prot_lig_C"/>
    <property type="match status" value="1"/>
</dbReference>
<proteinExistence type="predicted"/>
<name>L0ACF9_CALLD</name>
<accession>L0ACF9</accession>
<evidence type="ECO:0000256" key="2">
    <source>
        <dbReference type="ARBA" id="ARBA00005124"/>
    </source>
</evidence>
<dbReference type="EC" id="6.3.1.20" evidence="3"/>
<evidence type="ECO:0000256" key="6">
    <source>
        <dbReference type="ARBA" id="ARBA00022840"/>
    </source>
</evidence>
<dbReference type="AlphaFoldDB" id="L0ACF9"/>
<evidence type="ECO:0000256" key="4">
    <source>
        <dbReference type="ARBA" id="ARBA00022598"/>
    </source>
</evidence>
<dbReference type="UniPathway" id="UPA00537">
    <property type="reaction ID" value="UER00594"/>
</dbReference>
<evidence type="ECO:0000256" key="3">
    <source>
        <dbReference type="ARBA" id="ARBA00012367"/>
    </source>
</evidence>
<dbReference type="InParanoid" id="L0ACF9"/>
<dbReference type="HOGENOM" id="CLU_181210_0_0_2"/>
<dbReference type="eggNOG" id="arCOG03837">
    <property type="taxonomic scope" value="Archaea"/>
</dbReference>